<dbReference type="PANTHER" id="PTHR31343">
    <property type="entry name" value="T15D22.8"/>
    <property type="match status" value="1"/>
</dbReference>
<dbReference type="AlphaFoldDB" id="A0A835C6P4"/>
<name>A0A835C6P4_9POAL</name>
<dbReference type="PANTHER" id="PTHR31343:SF61">
    <property type="entry name" value="EXPRESSED PROTEIN"/>
    <property type="match status" value="1"/>
</dbReference>
<sequence>MYGRVRSAGWVIPTHGIGLRSRYVTCVGTRDCRRGAFGLESDKAKGEEDTQRSKANRSRTVSYPRSSFLLRFPSFASRNKSPVLFLPASISAAAGRSRLLAEQSSTKARSADGFRLDTSCLFGFLVRPGGRFWCAANCRAVAVEIEGVSRVDTGGARTGRGEGAMGGQWLEKGMPPSNLQCFLDCTTPTVETHILPKTNGRLSNDTWNHAEMDSVEYFNLVDLWEQYYEWSAYGAGAAVQLPGGEKVVQYYVPYLSGMQLYTNKVLTASRSFGEDNGMDLWSDDDDNEKMSRSWSSTSDESLFNCDVFGANRKRPGHLYFEFFEVGSPYVRVPLVDKIYELSQGFPGLTSLKSSDLSPVSWMSVACDESDHQSFMSSILTRYPIYHIPYQRKVKDLSACFLTYHTISSSFQDHALETMTNAGYHPVVNGKQNGHMDRKSNTVSLSPFGLAAHKIQGSLWTNPMTGDRKTMDSLFSAADSWLKQLGVQHHDFNFFINHPM</sequence>
<reference evidence="1" key="1">
    <citation type="submission" date="2020-07" db="EMBL/GenBank/DDBJ databases">
        <title>Genome sequence and genetic diversity analysis of an under-domesticated orphan crop, white fonio (Digitaria exilis).</title>
        <authorList>
            <person name="Bennetzen J.L."/>
            <person name="Chen S."/>
            <person name="Ma X."/>
            <person name="Wang X."/>
            <person name="Yssel A.E.J."/>
            <person name="Chaluvadi S.R."/>
            <person name="Johnson M."/>
            <person name="Gangashetty P."/>
            <person name="Hamidou F."/>
            <person name="Sanogo M.D."/>
            <person name="Zwaenepoel A."/>
            <person name="Wallace J."/>
            <person name="Van De Peer Y."/>
            <person name="Van Deynze A."/>
        </authorList>
    </citation>
    <scope>NUCLEOTIDE SEQUENCE</scope>
    <source>
        <tissue evidence="1">Leaves</tissue>
    </source>
</reference>
<organism evidence="1 2">
    <name type="scientific">Digitaria exilis</name>
    <dbReference type="NCBI Taxonomy" id="1010633"/>
    <lineage>
        <taxon>Eukaryota</taxon>
        <taxon>Viridiplantae</taxon>
        <taxon>Streptophyta</taxon>
        <taxon>Embryophyta</taxon>
        <taxon>Tracheophyta</taxon>
        <taxon>Spermatophyta</taxon>
        <taxon>Magnoliopsida</taxon>
        <taxon>Liliopsida</taxon>
        <taxon>Poales</taxon>
        <taxon>Poaceae</taxon>
        <taxon>PACMAD clade</taxon>
        <taxon>Panicoideae</taxon>
        <taxon>Panicodae</taxon>
        <taxon>Paniceae</taxon>
        <taxon>Anthephorinae</taxon>
        <taxon>Digitaria</taxon>
    </lineage>
</organism>
<comment type="caution">
    <text evidence="1">The sequence shown here is derived from an EMBL/GenBank/DDBJ whole genome shotgun (WGS) entry which is preliminary data.</text>
</comment>
<keyword evidence="2" id="KW-1185">Reference proteome</keyword>
<accession>A0A835C6P4</accession>
<proteinExistence type="predicted"/>
<evidence type="ECO:0000313" key="2">
    <source>
        <dbReference type="Proteomes" id="UP000636709"/>
    </source>
</evidence>
<protein>
    <submittedName>
        <fullName evidence="1">Uncharacterized protein</fullName>
    </submittedName>
</protein>
<gene>
    <name evidence="1" type="ORF">HU200_022377</name>
</gene>
<dbReference type="Pfam" id="PF05623">
    <property type="entry name" value="DUF789"/>
    <property type="match status" value="1"/>
</dbReference>
<dbReference type="InterPro" id="IPR008507">
    <property type="entry name" value="DUF789"/>
</dbReference>
<dbReference type="Proteomes" id="UP000636709">
    <property type="component" value="Unassembled WGS sequence"/>
</dbReference>
<dbReference type="OrthoDB" id="1896065at2759"/>
<evidence type="ECO:0000313" key="1">
    <source>
        <dbReference type="EMBL" id="KAF8722549.1"/>
    </source>
</evidence>
<dbReference type="EMBL" id="JACEFO010001671">
    <property type="protein sequence ID" value="KAF8722549.1"/>
    <property type="molecule type" value="Genomic_DNA"/>
</dbReference>